<accession>A0A830F935</accession>
<gene>
    <name evidence="2" type="ORF">GCM10009037_03390</name>
</gene>
<feature type="transmembrane region" description="Helical" evidence="1">
    <location>
        <begin position="37"/>
        <end position="59"/>
    </location>
</feature>
<dbReference type="EMBL" id="BMPF01000001">
    <property type="protein sequence ID" value="GGL23210.1"/>
    <property type="molecule type" value="Genomic_DNA"/>
</dbReference>
<dbReference type="Proteomes" id="UP000628840">
    <property type="component" value="Unassembled WGS sequence"/>
</dbReference>
<evidence type="ECO:0000256" key="1">
    <source>
        <dbReference type="SAM" id="Phobius"/>
    </source>
</evidence>
<dbReference type="AlphaFoldDB" id="A0A830F935"/>
<proteinExistence type="predicted"/>
<evidence type="ECO:0000313" key="2">
    <source>
        <dbReference type="EMBL" id="GGL23210.1"/>
    </source>
</evidence>
<evidence type="ECO:0000313" key="3">
    <source>
        <dbReference type="Proteomes" id="UP000628840"/>
    </source>
</evidence>
<name>A0A830F935_9EURY</name>
<sequence length="111" mass="11765">MLVLAMPVVTVIEACLGFLLVGFAYESVGSMDPVMVLAPAAPFIAVALLVRVLLPVALYNDAKAIRDAEVAWNPDPANWGFLGLGLIVVPLLDSVLAITYLTLRSRALAES</sequence>
<feature type="transmembrane region" description="Helical" evidence="1">
    <location>
        <begin position="6"/>
        <end position="25"/>
    </location>
</feature>
<comment type="caution">
    <text evidence="2">The sequence shown here is derived from an EMBL/GenBank/DDBJ whole genome shotgun (WGS) entry which is preliminary data.</text>
</comment>
<protein>
    <submittedName>
        <fullName evidence="2">Uncharacterized protein</fullName>
    </submittedName>
</protein>
<feature type="transmembrane region" description="Helical" evidence="1">
    <location>
        <begin position="79"/>
        <end position="103"/>
    </location>
</feature>
<keyword evidence="3" id="KW-1185">Reference proteome</keyword>
<keyword evidence="1" id="KW-0812">Transmembrane</keyword>
<keyword evidence="1" id="KW-0472">Membrane</keyword>
<reference evidence="2 3" key="1">
    <citation type="journal article" date="2019" name="Int. J. Syst. Evol. Microbiol.">
        <title>The Global Catalogue of Microorganisms (GCM) 10K type strain sequencing project: providing services to taxonomists for standard genome sequencing and annotation.</title>
        <authorList>
            <consortium name="The Broad Institute Genomics Platform"/>
            <consortium name="The Broad Institute Genome Sequencing Center for Infectious Disease"/>
            <person name="Wu L."/>
            <person name="Ma J."/>
        </authorList>
    </citation>
    <scope>NUCLEOTIDE SEQUENCE [LARGE SCALE GENOMIC DNA]</scope>
    <source>
        <strain evidence="2 3">JCM 19585</strain>
    </source>
</reference>
<organism evidence="2 3">
    <name type="scientific">Halarchaeum grantii</name>
    <dbReference type="NCBI Taxonomy" id="1193105"/>
    <lineage>
        <taxon>Archaea</taxon>
        <taxon>Methanobacteriati</taxon>
        <taxon>Methanobacteriota</taxon>
        <taxon>Stenosarchaea group</taxon>
        <taxon>Halobacteria</taxon>
        <taxon>Halobacteriales</taxon>
        <taxon>Halobacteriaceae</taxon>
    </lineage>
</organism>
<keyword evidence="1" id="KW-1133">Transmembrane helix</keyword>